<dbReference type="EMBL" id="JANJYJ010000005">
    <property type="protein sequence ID" value="KAK3213271.1"/>
    <property type="molecule type" value="Genomic_DNA"/>
</dbReference>
<accession>A0AAE0AGJ3</accession>
<comment type="caution">
    <text evidence="2">The sequence shown here is derived from an EMBL/GenBank/DDBJ whole genome shotgun (WGS) entry which is preliminary data.</text>
</comment>
<keyword evidence="3" id="KW-1185">Reference proteome</keyword>
<dbReference type="AlphaFoldDB" id="A0AAE0AGJ3"/>
<dbReference type="PANTHER" id="PTHR33108:SF56">
    <property type="entry name" value="DUF1677 FAMILY PROTEIN"/>
    <property type="match status" value="1"/>
</dbReference>
<evidence type="ECO:0000313" key="3">
    <source>
        <dbReference type="Proteomes" id="UP001281410"/>
    </source>
</evidence>
<dbReference type="Pfam" id="PF07911">
    <property type="entry name" value="DUF1677"/>
    <property type="match status" value="1"/>
</dbReference>
<proteinExistence type="predicted"/>
<organism evidence="2 3">
    <name type="scientific">Dipteronia sinensis</name>
    <dbReference type="NCBI Taxonomy" id="43782"/>
    <lineage>
        <taxon>Eukaryota</taxon>
        <taxon>Viridiplantae</taxon>
        <taxon>Streptophyta</taxon>
        <taxon>Embryophyta</taxon>
        <taxon>Tracheophyta</taxon>
        <taxon>Spermatophyta</taxon>
        <taxon>Magnoliopsida</taxon>
        <taxon>eudicotyledons</taxon>
        <taxon>Gunneridae</taxon>
        <taxon>Pentapetalae</taxon>
        <taxon>rosids</taxon>
        <taxon>malvids</taxon>
        <taxon>Sapindales</taxon>
        <taxon>Sapindaceae</taxon>
        <taxon>Hippocastanoideae</taxon>
        <taxon>Acereae</taxon>
        <taxon>Dipteronia</taxon>
    </lineage>
</organism>
<reference evidence="2" key="1">
    <citation type="journal article" date="2023" name="Plant J.">
        <title>Genome sequences and population genomics provide insights into the demographic history, inbreeding, and mutation load of two 'living fossil' tree species of Dipteronia.</title>
        <authorList>
            <person name="Feng Y."/>
            <person name="Comes H.P."/>
            <person name="Chen J."/>
            <person name="Zhu S."/>
            <person name="Lu R."/>
            <person name="Zhang X."/>
            <person name="Li P."/>
            <person name="Qiu J."/>
            <person name="Olsen K.M."/>
            <person name="Qiu Y."/>
        </authorList>
    </citation>
    <scope>NUCLEOTIDE SEQUENCE</scope>
    <source>
        <strain evidence="2">NBL</strain>
    </source>
</reference>
<sequence length="150" mass="16495">MKEAKSISAGTDVTMMSGCGGGQSEVELARCACCGLMEECTAAYIVCVRERFQGRWICGLCAEAVKDETCRYSKSNRDDDITTMDKALSRHMKFCEQFKSSSPPKHPTEDLISAMKNLVRRSLDSPRRNRSPSSAAFVDPSKTCFSGLSN</sequence>
<protein>
    <recommendedName>
        <fullName evidence="4">DUF1677 family protein</fullName>
    </recommendedName>
</protein>
<feature type="region of interest" description="Disordered" evidence="1">
    <location>
        <begin position="122"/>
        <end position="150"/>
    </location>
</feature>
<dbReference type="PANTHER" id="PTHR33108">
    <property type="entry name" value="OS01G0745000 PROTEIN"/>
    <property type="match status" value="1"/>
</dbReference>
<name>A0AAE0AGJ3_9ROSI</name>
<dbReference type="Proteomes" id="UP001281410">
    <property type="component" value="Unassembled WGS sequence"/>
</dbReference>
<evidence type="ECO:0000313" key="2">
    <source>
        <dbReference type="EMBL" id="KAK3213271.1"/>
    </source>
</evidence>
<gene>
    <name evidence="2" type="ORF">Dsin_017977</name>
</gene>
<dbReference type="InterPro" id="IPR012876">
    <property type="entry name" value="DUF1677_pln"/>
</dbReference>
<evidence type="ECO:0000256" key="1">
    <source>
        <dbReference type="SAM" id="MobiDB-lite"/>
    </source>
</evidence>
<evidence type="ECO:0008006" key="4">
    <source>
        <dbReference type="Google" id="ProtNLM"/>
    </source>
</evidence>